<dbReference type="HAMAP" id="MF_01471">
    <property type="entry name" value="Cas2"/>
    <property type="match status" value="1"/>
</dbReference>
<evidence type="ECO:0000256" key="1">
    <source>
        <dbReference type="ARBA" id="ARBA00001946"/>
    </source>
</evidence>
<dbReference type="GO" id="GO:0016787">
    <property type="term" value="F:hydrolase activity"/>
    <property type="evidence" value="ECO:0007669"/>
    <property type="project" value="UniProtKB-KW"/>
</dbReference>
<comment type="similarity">
    <text evidence="2 9">Belongs to the CRISPR-associated endoribonuclease Cas2 protein family.</text>
</comment>
<evidence type="ECO:0000256" key="2">
    <source>
        <dbReference type="ARBA" id="ARBA00009959"/>
    </source>
</evidence>
<keyword evidence="5 9" id="KW-0255">Endonuclease</keyword>
<evidence type="ECO:0000256" key="8">
    <source>
        <dbReference type="ARBA" id="ARBA00023118"/>
    </source>
</evidence>
<dbReference type="Proteomes" id="UP000787322">
    <property type="component" value="Unassembled WGS sequence"/>
</dbReference>
<evidence type="ECO:0000313" key="10">
    <source>
        <dbReference type="EMBL" id="MBF4802951.1"/>
    </source>
</evidence>
<protein>
    <recommendedName>
        <fullName evidence="9">CRISPR-associated endoribonuclease Cas2</fullName>
        <ecNumber evidence="9">3.1.-.-</ecNumber>
    </recommendedName>
</protein>
<keyword evidence="3 9" id="KW-0540">Nuclease</keyword>
<keyword evidence="6 9" id="KW-0378">Hydrolase</keyword>
<dbReference type="GO" id="GO:0043571">
    <property type="term" value="P:maintenance of CRISPR repeat elements"/>
    <property type="evidence" value="ECO:0007669"/>
    <property type="project" value="UniProtKB-UniRule"/>
</dbReference>
<dbReference type="NCBIfam" id="TIGR01573">
    <property type="entry name" value="cas2"/>
    <property type="match status" value="1"/>
</dbReference>
<keyword evidence="8 9" id="KW-0051">Antiviral defense</keyword>
<evidence type="ECO:0000256" key="5">
    <source>
        <dbReference type="ARBA" id="ARBA00022759"/>
    </source>
</evidence>
<dbReference type="EC" id="3.1.-.-" evidence="9"/>
<evidence type="ECO:0000313" key="11">
    <source>
        <dbReference type="Proteomes" id="UP000787322"/>
    </source>
</evidence>
<dbReference type="GO" id="GO:0046872">
    <property type="term" value="F:metal ion binding"/>
    <property type="evidence" value="ECO:0007669"/>
    <property type="project" value="UniProtKB-UniRule"/>
</dbReference>
<dbReference type="EMBL" id="JABZGU010000075">
    <property type="protein sequence ID" value="MBF4802951.1"/>
    <property type="molecule type" value="Genomic_DNA"/>
</dbReference>
<dbReference type="InterPro" id="IPR019199">
    <property type="entry name" value="Virulence_VapD/CRISPR_Cas2"/>
</dbReference>
<dbReference type="InterPro" id="IPR021127">
    <property type="entry name" value="CRISPR_associated_Cas2"/>
</dbReference>
<keyword evidence="4 9" id="KW-0479">Metal-binding</keyword>
<keyword evidence="7 9" id="KW-0460">Magnesium</keyword>
<evidence type="ECO:0000256" key="3">
    <source>
        <dbReference type="ARBA" id="ARBA00022722"/>
    </source>
</evidence>
<evidence type="ECO:0000256" key="9">
    <source>
        <dbReference type="HAMAP-Rule" id="MF_01471"/>
    </source>
</evidence>
<gene>
    <name evidence="9 10" type="primary">cas2</name>
    <name evidence="10" type="ORF">HXK24_03900</name>
</gene>
<comment type="caution">
    <text evidence="10">The sequence shown here is derived from an EMBL/GenBank/DDBJ whole genome shotgun (WGS) entry which is preliminary data.</text>
</comment>
<proteinExistence type="inferred from homology"/>
<comment type="cofactor">
    <cofactor evidence="1 9">
        <name>Mg(2+)</name>
        <dbReference type="ChEBI" id="CHEBI:18420"/>
    </cofactor>
</comment>
<comment type="function">
    <text evidence="9">CRISPR (clustered regularly interspaced short palindromic repeat), is an adaptive immune system that provides protection against mobile genetic elements (viruses, transposable elements and conjugative plasmids). CRISPR clusters contain sequences complementary to antecedent mobile elements and target invading nucleic acids. CRISPR clusters are transcribed and processed into CRISPR RNA (crRNA). Functions as a ssRNA-specific endoribonuclease. Involved in the integration of spacer DNA into the CRISPR cassette.</text>
</comment>
<comment type="subunit">
    <text evidence="9">Homodimer, forms a heterotetramer with a Cas1 homodimer.</text>
</comment>
<organism evidence="10 11">
    <name type="scientific">Lancefieldella parvula</name>
    <dbReference type="NCBI Taxonomy" id="1382"/>
    <lineage>
        <taxon>Bacteria</taxon>
        <taxon>Bacillati</taxon>
        <taxon>Actinomycetota</taxon>
        <taxon>Coriobacteriia</taxon>
        <taxon>Coriobacteriales</taxon>
        <taxon>Atopobiaceae</taxon>
        <taxon>Lancefieldella</taxon>
    </lineage>
</organism>
<feature type="binding site" evidence="9">
    <location>
        <position position="8"/>
    </location>
    <ligand>
        <name>Mg(2+)</name>
        <dbReference type="ChEBI" id="CHEBI:18420"/>
        <note>catalytic</note>
    </ligand>
</feature>
<evidence type="ECO:0000256" key="6">
    <source>
        <dbReference type="ARBA" id="ARBA00022801"/>
    </source>
</evidence>
<name>A0A9D5X3L4_9ACTN</name>
<evidence type="ECO:0000256" key="7">
    <source>
        <dbReference type="ARBA" id="ARBA00022842"/>
    </source>
</evidence>
<sequence>MRLLVFFDLPVETSRQRKAYRLFRKSLLKDGYLMVQESVYSKLVLTAQSADFAVERLNKSKPTEGLIQVLKVTEKQYESIINITGHGSSSNAIDSVDRLIVL</sequence>
<dbReference type="Pfam" id="PF09827">
    <property type="entry name" value="CRISPR_Cas2"/>
    <property type="match status" value="1"/>
</dbReference>
<dbReference type="GO" id="GO:0004521">
    <property type="term" value="F:RNA endonuclease activity"/>
    <property type="evidence" value="ECO:0007669"/>
    <property type="project" value="InterPro"/>
</dbReference>
<dbReference type="AlphaFoldDB" id="A0A9D5X3L4"/>
<reference evidence="10" key="1">
    <citation type="submission" date="2020-04" db="EMBL/GenBank/DDBJ databases">
        <title>Deep metagenomics examines the oral microbiome during advanced dental caries in children, revealing novel taxa and co-occurrences with host molecules.</title>
        <authorList>
            <person name="Baker J.L."/>
            <person name="Morton J.T."/>
            <person name="Dinis M."/>
            <person name="Alvarez R."/>
            <person name="Tran N.C."/>
            <person name="Knight R."/>
            <person name="Edlund A."/>
        </authorList>
    </citation>
    <scope>NUCLEOTIDE SEQUENCE</scope>
    <source>
        <strain evidence="10">JCVI_3_bin.11</strain>
    </source>
</reference>
<evidence type="ECO:0000256" key="4">
    <source>
        <dbReference type="ARBA" id="ARBA00022723"/>
    </source>
</evidence>
<dbReference type="GO" id="GO:0051607">
    <property type="term" value="P:defense response to virus"/>
    <property type="evidence" value="ECO:0007669"/>
    <property type="project" value="UniProtKB-UniRule"/>
</dbReference>
<dbReference type="SUPFAM" id="SSF143430">
    <property type="entry name" value="TTP0101/SSO1404-like"/>
    <property type="match status" value="1"/>
</dbReference>
<accession>A0A9D5X3L4</accession>